<gene>
    <name evidence="2" type="ORF">AAA799E16_01563</name>
</gene>
<feature type="compositionally biased region" description="Basic and acidic residues" evidence="1">
    <location>
        <begin position="62"/>
        <end position="78"/>
    </location>
</feature>
<feature type="region of interest" description="Disordered" evidence="1">
    <location>
        <begin position="50"/>
        <end position="78"/>
    </location>
</feature>
<organism evidence="2 3">
    <name type="scientific">Marine Group I thaumarchaeote SCGC AAA799-E16</name>
    <dbReference type="NCBI Taxonomy" id="1502292"/>
    <lineage>
        <taxon>Archaea</taxon>
        <taxon>Nitrososphaerota</taxon>
        <taxon>Marine Group I</taxon>
    </lineage>
</organism>
<sequence>MRISSNRNSSCRQCKKEWKIGEQIHYDPDTRAMCIEKRCFDTQVRKRIEERNEHNNLQPTNDDDKTNSPNEFKLENEDEFRNKIHERLAKYKIIMEESEKFLENHCKEDNKSDAKTSVELILRELL</sequence>
<dbReference type="AlphaFoldDB" id="A0A081S4C2"/>
<protein>
    <submittedName>
        <fullName evidence="2">Uncharacterized protein</fullName>
    </submittedName>
</protein>
<reference evidence="2 3" key="1">
    <citation type="submission" date="2014-06" db="EMBL/GenBank/DDBJ databases">
        <authorList>
            <person name="Ngugi D.K."/>
            <person name="Blom J."/>
            <person name="Alam I."/>
            <person name="Rashid M."/>
            <person name="Ba Alawi W."/>
            <person name="Zhang G."/>
            <person name="Hikmawan T."/>
            <person name="Guan Y."/>
            <person name="Antunes A."/>
            <person name="Siam R."/>
            <person name="Eldorry H."/>
            <person name="Bajic V."/>
            <person name="Stingl U."/>
        </authorList>
    </citation>
    <scope>NUCLEOTIDE SEQUENCE [LARGE SCALE GENOMIC DNA]</scope>
    <source>
        <strain evidence="2">SCGC AAA799-E16</strain>
    </source>
</reference>
<evidence type="ECO:0000313" key="2">
    <source>
        <dbReference type="EMBL" id="KER05775.1"/>
    </source>
</evidence>
<evidence type="ECO:0000313" key="3">
    <source>
        <dbReference type="Proteomes" id="UP000028027"/>
    </source>
</evidence>
<evidence type="ECO:0000256" key="1">
    <source>
        <dbReference type="SAM" id="MobiDB-lite"/>
    </source>
</evidence>
<dbReference type="Proteomes" id="UP000028027">
    <property type="component" value="Unassembled WGS sequence"/>
</dbReference>
<proteinExistence type="predicted"/>
<keyword evidence="3" id="KW-1185">Reference proteome</keyword>
<name>A0A081S4C2_9ARCH</name>
<accession>A0A081S4C2</accession>
<dbReference type="EMBL" id="JNVL01000028">
    <property type="protein sequence ID" value="KER05775.1"/>
    <property type="molecule type" value="Genomic_DNA"/>
</dbReference>
<comment type="caution">
    <text evidence="2">The sequence shown here is derived from an EMBL/GenBank/DDBJ whole genome shotgun (WGS) entry which is preliminary data.</text>
</comment>